<evidence type="ECO:0000313" key="2">
    <source>
        <dbReference type="Proteomes" id="UP001597302"/>
    </source>
</evidence>
<evidence type="ECO:0000313" key="1">
    <source>
        <dbReference type="EMBL" id="MFD1481301.1"/>
    </source>
</evidence>
<comment type="caution">
    <text evidence="1">The sequence shown here is derived from an EMBL/GenBank/DDBJ whole genome shotgun (WGS) entry which is preliminary data.</text>
</comment>
<gene>
    <name evidence="1" type="ORF">ACFQ5P_08335</name>
</gene>
<organism evidence="1 2">
    <name type="scientific">Paracoccus nototheniae</name>
    <dbReference type="NCBI Taxonomy" id="2489002"/>
    <lineage>
        <taxon>Bacteria</taxon>
        <taxon>Pseudomonadati</taxon>
        <taxon>Pseudomonadota</taxon>
        <taxon>Alphaproteobacteria</taxon>
        <taxon>Rhodobacterales</taxon>
        <taxon>Paracoccaceae</taxon>
        <taxon>Paracoccus</taxon>
    </lineage>
</organism>
<name>A0ABW4DY41_9RHOB</name>
<keyword evidence="2" id="KW-1185">Reference proteome</keyword>
<proteinExistence type="predicted"/>
<reference evidence="2" key="1">
    <citation type="journal article" date="2019" name="Int. J. Syst. Evol. Microbiol.">
        <title>The Global Catalogue of Microorganisms (GCM) 10K type strain sequencing project: providing services to taxonomists for standard genome sequencing and annotation.</title>
        <authorList>
            <consortium name="The Broad Institute Genomics Platform"/>
            <consortium name="The Broad Institute Genome Sequencing Center for Infectious Disease"/>
            <person name="Wu L."/>
            <person name="Ma J."/>
        </authorList>
    </citation>
    <scope>NUCLEOTIDE SEQUENCE [LARGE SCALE GENOMIC DNA]</scope>
    <source>
        <strain evidence="2">CCM 8875</strain>
    </source>
</reference>
<sequence length="324" mass="36227">MDYRKPVRKTYVENIRIEQIKLRDGSVFSALMGSDDAVEMWVAWVTVRSGLLPKSIISQTFQTERDAQEFKLKNFVGAEFEGTSALAPELKEYLKTNIDLVLGRLSDTTGVKNAGDSESPLAFDVLEAAGVMLGHDLTKDVLDFTGEERKKVLEGRHGDDWKVAAVFEYCWLNFPQSSPAYVAAAYQFNEYIKRDYFSAGYLWRDLENLVHGVEASAVKAQEMRKKAGAAGSERSAMARDARRTALMDAMLRVVLRNPDVVKLGEKAVTTLALSDSATKEPTLWRQGQGQADEYIGEIRRGEAGPDLQVKYHSLFPPKPPKRLP</sequence>
<dbReference type="Proteomes" id="UP001597302">
    <property type="component" value="Unassembled WGS sequence"/>
</dbReference>
<dbReference type="RefSeq" id="WP_131577455.1">
    <property type="nucleotide sequence ID" value="NZ_CBCSAJ010000009.1"/>
</dbReference>
<protein>
    <submittedName>
        <fullName evidence="1">Uncharacterized protein</fullName>
    </submittedName>
</protein>
<dbReference type="EMBL" id="JBHTOQ010000019">
    <property type="protein sequence ID" value="MFD1481301.1"/>
    <property type="molecule type" value="Genomic_DNA"/>
</dbReference>
<accession>A0ABW4DY41</accession>